<dbReference type="EMBL" id="JAWZYT010003904">
    <property type="protein sequence ID" value="KAK4296236.1"/>
    <property type="molecule type" value="Genomic_DNA"/>
</dbReference>
<dbReference type="PANTHER" id="PTHR10924:SF27">
    <property type="entry name" value="SOLUTE CARRIER FAMILY 49 MEMBER 4"/>
    <property type="match status" value="1"/>
</dbReference>
<feature type="transmembrane region" description="Helical" evidence="5">
    <location>
        <begin position="276"/>
        <end position="301"/>
    </location>
</feature>
<keyword evidence="4 5" id="KW-0472">Membrane</keyword>
<name>A0AAE1NW24_9EUCA</name>
<feature type="transmembrane region" description="Helical" evidence="5">
    <location>
        <begin position="338"/>
        <end position="360"/>
    </location>
</feature>
<accession>A0AAE1NW24</accession>
<dbReference type="Gene3D" id="1.20.1250.20">
    <property type="entry name" value="MFS general substrate transporter like domains"/>
    <property type="match status" value="1"/>
</dbReference>
<keyword evidence="7" id="KW-1185">Reference proteome</keyword>
<dbReference type="Pfam" id="PF07690">
    <property type="entry name" value="MFS_1"/>
    <property type="match status" value="1"/>
</dbReference>
<feature type="transmembrane region" description="Helical" evidence="5">
    <location>
        <begin position="372"/>
        <end position="391"/>
    </location>
</feature>
<dbReference type="PANTHER" id="PTHR10924">
    <property type="entry name" value="MAJOR FACILITATOR SUPERFAMILY PROTEIN-RELATED"/>
    <property type="match status" value="1"/>
</dbReference>
<evidence type="ECO:0000313" key="6">
    <source>
        <dbReference type="EMBL" id="KAK4296236.1"/>
    </source>
</evidence>
<evidence type="ECO:0000256" key="2">
    <source>
        <dbReference type="ARBA" id="ARBA00022692"/>
    </source>
</evidence>
<evidence type="ECO:0000256" key="1">
    <source>
        <dbReference type="ARBA" id="ARBA00004141"/>
    </source>
</evidence>
<dbReference type="AlphaFoldDB" id="A0AAE1NW24"/>
<dbReference type="GO" id="GO:0016020">
    <property type="term" value="C:membrane"/>
    <property type="evidence" value="ECO:0007669"/>
    <property type="project" value="UniProtKB-SubCell"/>
</dbReference>
<protein>
    <submittedName>
        <fullName evidence="6">Uncharacterized protein</fullName>
    </submittedName>
</protein>
<evidence type="ECO:0000256" key="3">
    <source>
        <dbReference type="ARBA" id="ARBA00022989"/>
    </source>
</evidence>
<feature type="transmembrane region" description="Helical" evidence="5">
    <location>
        <begin position="223"/>
        <end position="242"/>
    </location>
</feature>
<feature type="transmembrane region" description="Helical" evidence="5">
    <location>
        <begin position="39"/>
        <end position="59"/>
    </location>
</feature>
<feature type="transmembrane region" description="Helical" evidence="5">
    <location>
        <begin position="435"/>
        <end position="454"/>
    </location>
</feature>
<evidence type="ECO:0000256" key="4">
    <source>
        <dbReference type="ARBA" id="ARBA00023136"/>
    </source>
</evidence>
<organism evidence="6 7">
    <name type="scientific">Petrolisthes manimaculis</name>
    <dbReference type="NCBI Taxonomy" id="1843537"/>
    <lineage>
        <taxon>Eukaryota</taxon>
        <taxon>Metazoa</taxon>
        <taxon>Ecdysozoa</taxon>
        <taxon>Arthropoda</taxon>
        <taxon>Crustacea</taxon>
        <taxon>Multicrustacea</taxon>
        <taxon>Malacostraca</taxon>
        <taxon>Eumalacostraca</taxon>
        <taxon>Eucarida</taxon>
        <taxon>Decapoda</taxon>
        <taxon>Pleocyemata</taxon>
        <taxon>Anomura</taxon>
        <taxon>Galatheoidea</taxon>
        <taxon>Porcellanidae</taxon>
        <taxon>Petrolisthes</taxon>
    </lineage>
</organism>
<feature type="transmembrane region" description="Helical" evidence="5">
    <location>
        <begin position="107"/>
        <end position="126"/>
    </location>
</feature>
<dbReference type="InterPro" id="IPR049680">
    <property type="entry name" value="FLVCR1-2_SLC49-like"/>
</dbReference>
<dbReference type="Proteomes" id="UP001292094">
    <property type="component" value="Unassembled WGS sequence"/>
</dbReference>
<dbReference type="InterPro" id="IPR011701">
    <property type="entry name" value="MFS"/>
</dbReference>
<proteinExistence type="predicted"/>
<evidence type="ECO:0000256" key="5">
    <source>
        <dbReference type="SAM" id="Phobius"/>
    </source>
</evidence>
<feature type="transmembrane region" description="Helical" evidence="5">
    <location>
        <begin position="132"/>
        <end position="157"/>
    </location>
</feature>
<keyword evidence="2 5" id="KW-0812">Transmembrane</keyword>
<dbReference type="SUPFAM" id="SSF103473">
    <property type="entry name" value="MFS general substrate transporter"/>
    <property type="match status" value="1"/>
</dbReference>
<comment type="caution">
    <text evidence="6">The sequence shown here is derived from an EMBL/GenBank/DDBJ whole genome shotgun (WGS) entry which is preliminary data.</text>
</comment>
<comment type="subcellular location">
    <subcellularLocation>
        <location evidence="1">Membrane</location>
        <topology evidence="1">Multi-pass membrane protein</topology>
    </subcellularLocation>
</comment>
<sequence length="481" mass="53298">MSTPDDVEALVPAEVLPDRRSESPTMTSSVEVKVYKRRWWILFLFAGTGFMQCAVWNTWGPIVESVKVAYPNWDNGEVALLSMWGTITMLTGLIPMTILLQTKGLRISLILTVFMMAMGTAVRCFTTEEYSFTILAHIGAVLNGFAGIIIGAAPSLVSSRWFPPNERTTATAIGCTFNQLGNAGGFFLGPLLVQMPSNISNSTFGPDFDDDEVERLRRNISDYMWITAGVCISLFIGTVAYFPERPNRPPSLTSFIHANPRPLGEDIRDLLGNKNLWMLVIPYSITLGINVAWSSVLDINLELLIDQNEASYMGVYVTLGGVVMALLVSRFSDWLFGYLKLTIIALMVIATCGFTWFLFIMNGCLPFSKTQLFISLIIGASFNYACSPLFFELAVELAYPVTEGVVGAFLAMCWNVVAAIFLLTIQTGLVNGVLWMDYLLAVQGLVVVVMMVLVREEYRRTSVDKVNPTPDDTSQLHHQEV</sequence>
<dbReference type="GO" id="GO:0022857">
    <property type="term" value="F:transmembrane transporter activity"/>
    <property type="evidence" value="ECO:0007669"/>
    <property type="project" value="InterPro"/>
</dbReference>
<dbReference type="InterPro" id="IPR036259">
    <property type="entry name" value="MFS_trans_sf"/>
</dbReference>
<keyword evidence="3 5" id="KW-1133">Transmembrane helix</keyword>
<reference evidence="6" key="1">
    <citation type="submission" date="2023-11" db="EMBL/GenBank/DDBJ databases">
        <title>Genome assemblies of two species of porcelain crab, Petrolisthes cinctipes and Petrolisthes manimaculis (Anomura: Porcellanidae).</title>
        <authorList>
            <person name="Angst P."/>
        </authorList>
    </citation>
    <scope>NUCLEOTIDE SEQUENCE</scope>
    <source>
        <strain evidence="6">PB745_02</strain>
        <tissue evidence="6">Gill</tissue>
    </source>
</reference>
<feature type="transmembrane region" description="Helical" evidence="5">
    <location>
        <begin position="397"/>
        <end position="423"/>
    </location>
</feature>
<evidence type="ECO:0000313" key="7">
    <source>
        <dbReference type="Proteomes" id="UP001292094"/>
    </source>
</evidence>
<feature type="transmembrane region" description="Helical" evidence="5">
    <location>
        <begin position="313"/>
        <end position="332"/>
    </location>
</feature>
<gene>
    <name evidence="6" type="ORF">Pmani_031265</name>
</gene>
<feature type="transmembrane region" description="Helical" evidence="5">
    <location>
        <begin position="79"/>
        <end position="100"/>
    </location>
</feature>